<dbReference type="GO" id="GO:0005886">
    <property type="term" value="C:plasma membrane"/>
    <property type="evidence" value="ECO:0007669"/>
    <property type="project" value="UniProtKB-SubCell"/>
</dbReference>
<sequence>MADGFGGYLRRASSYFDRNDEREFLPAALEIVETPPSPTGRLLGFIIIAFFGVAVAWSFFGRVDVLATAPGRLIPAGDVKVIQPLDPGVVRAIHVQDGDHVRAGQLLIELDPTQAGADSRRLSGDLIQAELDVARLSALKTAAETGRAPVFVAPADAPPERVEEARAAMRAQADQQAAKLADLGQQISQKDAEAAEVGAEIDKINAQIPMLADKERIHRELTDQGFGTSLAYLDAQQQLAEARHELAVERQKAAQAAAARAALIQQRDGARSQYAAELLTDLRKAEEQQNESGQELIKARDKSSQTELRAPIDGVVDQLAVHTLHGVVTPAQHLMIVVPESRNLMIEAQLANRDVGFVHAGQPVKVKIETFNFTRYGLINGHVVGVSKDVITPPDEARQSQQGASGAAAPTAQPPSPTYVARIQLDRTSMMIDGREEPLQPGMAITAEIRTGDRSIIDYLLSPLARRTQESLHER</sequence>
<keyword evidence="4 9" id="KW-1003">Cell membrane</keyword>
<proteinExistence type="inferred from homology"/>
<evidence type="ECO:0000256" key="9">
    <source>
        <dbReference type="RuleBase" id="RU365093"/>
    </source>
</evidence>
<dbReference type="Pfam" id="PF26002">
    <property type="entry name" value="Beta-barrel_AprE"/>
    <property type="match status" value="1"/>
</dbReference>
<keyword evidence="8 9" id="KW-0472">Membrane</keyword>
<organism evidence="14 15">
    <name type="scientific">Phenylobacterium montanum</name>
    <dbReference type="NCBI Taxonomy" id="2823693"/>
    <lineage>
        <taxon>Bacteria</taxon>
        <taxon>Pseudomonadati</taxon>
        <taxon>Pseudomonadota</taxon>
        <taxon>Alphaproteobacteria</taxon>
        <taxon>Caulobacterales</taxon>
        <taxon>Caulobacteraceae</taxon>
        <taxon>Phenylobacterium</taxon>
    </lineage>
</organism>
<keyword evidence="15" id="KW-1185">Reference proteome</keyword>
<feature type="domain" description="AprE-like long alpha-helical hairpin" evidence="12">
    <location>
        <begin position="116"/>
        <end position="302"/>
    </location>
</feature>
<keyword evidence="6 9" id="KW-0812">Transmembrane</keyword>
<dbReference type="PROSITE" id="PS00543">
    <property type="entry name" value="HLYD_FAMILY"/>
    <property type="match status" value="1"/>
</dbReference>
<reference evidence="14" key="1">
    <citation type="submission" date="2021-04" db="EMBL/GenBank/DDBJ databases">
        <title>The complete genome sequence of Caulobacter sp. S6.</title>
        <authorList>
            <person name="Tang Y."/>
            <person name="Ouyang W."/>
            <person name="Liu Q."/>
            <person name="Huang B."/>
            <person name="Guo Z."/>
            <person name="Lei P."/>
        </authorList>
    </citation>
    <scope>NUCLEOTIDE SEQUENCE</scope>
    <source>
        <strain evidence="14">S6</strain>
    </source>
</reference>
<keyword evidence="10" id="KW-0175">Coiled coil</keyword>
<evidence type="ECO:0000256" key="10">
    <source>
        <dbReference type="SAM" id="Coils"/>
    </source>
</evidence>
<evidence type="ECO:0000256" key="7">
    <source>
        <dbReference type="ARBA" id="ARBA00022989"/>
    </source>
</evidence>
<evidence type="ECO:0000313" key="14">
    <source>
        <dbReference type="EMBL" id="QUD88288.1"/>
    </source>
</evidence>
<feature type="domain" description="AprE-like beta-barrel" evidence="13">
    <location>
        <begin position="344"/>
        <end position="452"/>
    </location>
</feature>
<evidence type="ECO:0000256" key="2">
    <source>
        <dbReference type="ARBA" id="ARBA00009477"/>
    </source>
</evidence>
<dbReference type="PRINTS" id="PR01490">
    <property type="entry name" value="RTXTOXIND"/>
</dbReference>
<accession>A0A975FZD6</accession>
<evidence type="ECO:0000256" key="6">
    <source>
        <dbReference type="ARBA" id="ARBA00022692"/>
    </source>
</evidence>
<keyword evidence="5 9" id="KW-0997">Cell inner membrane</keyword>
<comment type="subcellular location">
    <subcellularLocation>
        <location evidence="1 9">Cell inner membrane</location>
        <topology evidence="1 9">Single-pass membrane protein</topology>
    </subcellularLocation>
</comment>
<feature type="transmembrane region" description="Helical" evidence="9">
    <location>
        <begin position="42"/>
        <end position="60"/>
    </location>
</feature>
<feature type="coiled-coil region" evidence="10">
    <location>
        <begin position="232"/>
        <end position="302"/>
    </location>
</feature>
<comment type="similarity">
    <text evidence="2 9">Belongs to the membrane fusion protein (MFP) (TC 8.A.1) family.</text>
</comment>
<dbReference type="GO" id="GO:0009306">
    <property type="term" value="P:protein secretion"/>
    <property type="evidence" value="ECO:0007669"/>
    <property type="project" value="InterPro"/>
</dbReference>
<gene>
    <name evidence="14" type="ORF">KCG34_25215</name>
</gene>
<feature type="region of interest" description="Disordered" evidence="11">
    <location>
        <begin position="394"/>
        <end position="417"/>
    </location>
</feature>
<dbReference type="InterPro" id="IPR050739">
    <property type="entry name" value="MFP"/>
</dbReference>
<dbReference type="Proteomes" id="UP000676409">
    <property type="component" value="Chromosome"/>
</dbReference>
<evidence type="ECO:0000256" key="1">
    <source>
        <dbReference type="ARBA" id="ARBA00004377"/>
    </source>
</evidence>
<evidence type="ECO:0000256" key="3">
    <source>
        <dbReference type="ARBA" id="ARBA00022448"/>
    </source>
</evidence>
<dbReference type="PANTHER" id="PTHR30386:SF27">
    <property type="entry name" value="MEMBRANE FUSION PROTEIN (MFP) FAMILY PROTEIN"/>
    <property type="match status" value="1"/>
</dbReference>
<dbReference type="Gene3D" id="1.10.287.470">
    <property type="entry name" value="Helix hairpin bin"/>
    <property type="match status" value="1"/>
</dbReference>
<evidence type="ECO:0000313" key="15">
    <source>
        <dbReference type="Proteomes" id="UP000676409"/>
    </source>
</evidence>
<evidence type="ECO:0000256" key="8">
    <source>
        <dbReference type="ARBA" id="ARBA00023136"/>
    </source>
</evidence>
<protein>
    <recommendedName>
        <fullName evidence="9">Membrane fusion protein (MFP) family protein</fullName>
    </recommendedName>
</protein>
<dbReference type="PANTHER" id="PTHR30386">
    <property type="entry name" value="MEMBRANE FUSION SUBUNIT OF EMRAB-TOLC MULTIDRUG EFFLUX PUMP"/>
    <property type="match status" value="1"/>
</dbReference>
<name>A0A975FZD6_9CAUL</name>
<feature type="compositionally biased region" description="Low complexity" evidence="11">
    <location>
        <begin position="399"/>
        <end position="411"/>
    </location>
</feature>
<dbReference type="Gene3D" id="2.40.30.170">
    <property type="match status" value="1"/>
</dbReference>
<dbReference type="RefSeq" id="WP_211938339.1">
    <property type="nucleotide sequence ID" value="NZ_CP073078.1"/>
</dbReference>
<dbReference type="InterPro" id="IPR058781">
    <property type="entry name" value="HH_AprE-like"/>
</dbReference>
<evidence type="ECO:0000256" key="5">
    <source>
        <dbReference type="ARBA" id="ARBA00022519"/>
    </source>
</evidence>
<dbReference type="InterPro" id="IPR058982">
    <property type="entry name" value="Beta-barrel_AprE"/>
</dbReference>
<evidence type="ECO:0000256" key="4">
    <source>
        <dbReference type="ARBA" id="ARBA00022475"/>
    </source>
</evidence>
<dbReference type="SUPFAM" id="SSF111369">
    <property type="entry name" value="HlyD-like secretion proteins"/>
    <property type="match status" value="1"/>
</dbReference>
<dbReference type="KEGG" id="caul:KCG34_25215"/>
<evidence type="ECO:0000256" key="11">
    <source>
        <dbReference type="SAM" id="MobiDB-lite"/>
    </source>
</evidence>
<dbReference type="AlphaFoldDB" id="A0A975FZD6"/>
<dbReference type="EMBL" id="CP073078">
    <property type="protein sequence ID" value="QUD88288.1"/>
    <property type="molecule type" value="Genomic_DNA"/>
</dbReference>
<dbReference type="Gene3D" id="2.40.50.100">
    <property type="match status" value="1"/>
</dbReference>
<evidence type="ECO:0000259" key="13">
    <source>
        <dbReference type="Pfam" id="PF26002"/>
    </source>
</evidence>
<evidence type="ECO:0000259" key="12">
    <source>
        <dbReference type="Pfam" id="PF25994"/>
    </source>
</evidence>
<keyword evidence="7 9" id="KW-1133">Transmembrane helix</keyword>
<dbReference type="Pfam" id="PF25994">
    <property type="entry name" value="HH_AprE"/>
    <property type="match status" value="1"/>
</dbReference>
<dbReference type="InterPro" id="IPR006144">
    <property type="entry name" value="Secretion_HlyD_CS"/>
</dbReference>
<dbReference type="InterPro" id="IPR010129">
    <property type="entry name" value="T1SS_HlyD"/>
</dbReference>
<dbReference type="NCBIfam" id="TIGR01843">
    <property type="entry name" value="type_I_hlyD"/>
    <property type="match status" value="1"/>
</dbReference>
<keyword evidence="3 9" id="KW-0813">Transport</keyword>